<proteinExistence type="predicted"/>
<dbReference type="AlphaFoldDB" id="A0A2T7PQP6"/>
<feature type="region of interest" description="Disordered" evidence="1">
    <location>
        <begin position="93"/>
        <end position="271"/>
    </location>
</feature>
<evidence type="ECO:0000313" key="2">
    <source>
        <dbReference type="EMBL" id="PVD35752.1"/>
    </source>
</evidence>
<comment type="caution">
    <text evidence="2">The sequence shown here is derived from an EMBL/GenBank/DDBJ whole genome shotgun (WGS) entry which is preliminary data.</text>
</comment>
<evidence type="ECO:0000256" key="1">
    <source>
        <dbReference type="SAM" id="MobiDB-lite"/>
    </source>
</evidence>
<dbReference type="EMBL" id="PZQS01000002">
    <property type="protein sequence ID" value="PVD35752.1"/>
    <property type="molecule type" value="Genomic_DNA"/>
</dbReference>
<reference evidence="2 3" key="1">
    <citation type="submission" date="2018-04" db="EMBL/GenBank/DDBJ databases">
        <title>The genome of golden apple snail Pomacea canaliculata provides insight into stress tolerance and invasive adaptation.</title>
        <authorList>
            <person name="Liu C."/>
            <person name="Liu B."/>
            <person name="Ren Y."/>
            <person name="Zhang Y."/>
            <person name="Wang H."/>
            <person name="Li S."/>
            <person name="Jiang F."/>
            <person name="Yin L."/>
            <person name="Zhang G."/>
            <person name="Qian W."/>
            <person name="Fan W."/>
        </authorList>
    </citation>
    <scope>NUCLEOTIDE SEQUENCE [LARGE SCALE GENOMIC DNA]</scope>
    <source>
        <strain evidence="2">SZHN2017</strain>
        <tissue evidence="2">Muscle</tissue>
    </source>
</reference>
<evidence type="ECO:0008006" key="4">
    <source>
        <dbReference type="Google" id="ProtNLM"/>
    </source>
</evidence>
<protein>
    <recommendedName>
        <fullName evidence="4">SAM domain-containing protein</fullName>
    </recommendedName>
</protein>
<feature type="compositionally biased region" description="Basic and acidic residues" evidence="1">
    <location>
        <begin position="235"/>
        <end position="253"/>
    </location>
</feature>
<gene>
    <name evidence="2" type="ORF">C0Q70_02715</name>
</gene>
<feature type="region of interest" description="Disordered" evidence="1">
    <location>
        <begin position="1"/>
        <end position="77"/>
    </location>
</feature>
<feature type="compositionally biased region" description="Polar residues" evidence="1">
    <location>
        <begin position="93"/>
        <end position="103"/>
    </location>
</feature>
<accession>A0A2T7PQP6</accession>
<organism evidence="2 3">
    <name type="scientific">Pomacea canaliculata</name>
    <name type="common">Golden apple snail</name>
    <dbReference type="NCBI Taxonomy" id="400727"/>
    <lineage>
        <taxon>Eukaryota</taxon>
        <taxon>Metazoa</taxon>
        <taxon>Spiralia</taxon>
        <taxon>Lophotrochozoa</taxon>
        <taxon>Mollusca</taxon>
        <taxon>Gastropoda</taxon>
        <taxon>Caenogastropoda</taxon>
        <taxon>Architaenioglossa</taxon>
        <taxon>Ampullarioidea</taxon>
        <taxon>Ampullariidae</taxon>
        <taxon>Pomacea</taxon>
    </lineage>
</organism>
<name>A0A2T7PQP6_POMCA</name>
<feature type="compositionally biased region" description="Basic and acidic residues" evidence="1">
    <location>
        <begin position="151"/>
        <end position="166"/>
    </location>
</feature>
<evidence type="ECO:0000313" key="3">
    <source>
        <dbReference type="Proteomes" id="UP000245119"/>
    </source>
</evidence>
<keyword evidence="3" id="KW-1185">Reference proteome</keyword>
<dbReference type="OrthoDB" id="6140408at2759"/>
<sequence length="345" mass="37885">MSADLNTRPDPNREMSPQPGPPPPLPPRCHKLSEHPPPPRVHTEERSLTSASCDQGGPPSASPGASGQSTVQDEGWWSQGFTFADIAVPGESTYAQNEGSGQTPGLLKKKFKKTTQTITRTGISSKTGDKGKKKTKKFERQKQQSSFYHNIDCKTDSPDEQPKAGDEDQEAKDDQDESGNDEYEEIDETLLGDPRLGPEGGVDQESRTRDKKAGREASDDKPTMWVLPQQTVPESSRKSEERLLQAQRPDVKGHSSPNKPPEYGTTSGTKTAENISNMSVKELCACLKKCGMGRLAEVCEKNILDGSFLDSTPDKTLTNEPFCLSSFDLLKLKQIKEGWRPNVGR</sequence>
<feature type="compositionally biased region" description="Basic and acidic residues" evidence="1">
    <location>
        <begin position="204"/>
        <end position="222"/>
    </location>
</feature>
<feature type="compositionally biased region" description="Acidic residues" evidence="1">
    <location>
        <begin position="167"/>
        <end position="190"/>
    </location>
</feature>
<feature type="compositionally biased region" description="Pro residues" evidence="1">
    <location>
        <begin position="18"/>
        <end position="27"/>
    </location>
</feature>
<dbReference type="Proteomes" id="UP000245119">
    <property type="component" value="Linkage Group LG2"/>
</dbReference>
<feature type="compositionally biased region" description="Low complexity" evidence="1">
    <location>
        <begin position="55"/>
        <end position="69"/>
    </location>
</feature>